<sequence length="293" mass="33809">MAVPKEFSFAENLNYFYNAPNECLYRLQDQKIYKAITVGEETPVIELSGDDPGMITLRFLGDTTPTLTSTKEAVVNYVRDWFDLDRDLLPFYEMAKADPLLNRAVESFYGLRCIGIPNLFEAICWGIIGQQINLTFAYTLKRELVENFGRHVVCEGADYWIFPRAEDIACMTVQDLAPVRMTVKKCEYLIAVAQLITDGRLTKELLLETGDFKKAEKMLLSIRGIGPWTANYVLMRCLRMTSAFPIDDVGLHNSIKYLLQSDRKPTKEEILQLSATWTDWESYATFYLWRFLY</sequence>
<proteinExistence type="inferred from homology"/>
<dbReference type="AlphaFoldDB" id="A0A098M7A6"/>
<dbReference type="PROSITE" id="PS00516">
    <property type="entry name" value="ALKYLBASE_DNA_GLYCOS"/>
    <property type="match status" value="1"/>
</dbReference>
<dbReference type="GO" id="GO:0006285">
    <property type="term" value="P:base-excision repair, AP site formation"/>
    <property type="evidence" value="ECO:0007669"/>
    <property type="project" value="TreeGrafter"/>
</dbReference>
<dbReference type="InterPro" id="IPR051912">
    <property type="entry name" value="Alkylbase_DNA_Glycosylase/TA"/>
</dbReference>
<dbReference type="STRING" id="268407.PWYN_22785"/>
<dbReference type="EC" id="3.2.2.21" evidence="3"/>
<dbReference type="CDD" id="cd00056">
    <property type="entry name" value="ENDO3c"/>
    <property type="match status" value="1"/>
</dbReference>
<dbReference type="eggNOG" id="COG0122">
    <property type="taxonomic scope" value="Bacteria"/>
</dbReference>
<dbReference type="InterPro" id="IPR000035">
    <property type="entry name" value="Alkylbase_DNA_glycsylse_CS"/>
</dbReference>
<dbReference type="SMART" id="SM00478">
    <property type="entry name" value="ENDO3c"/>
    <property type="match status" value="1"/>
</dbReference>
<dbReference type="Proteomes" id="UP000029734">
    <property type="component" value="Unassembled WGS sequence"/>
</dbReference>
<dbReference type="GO" id="GO:0008725">
    <property type="term" value="F:DNA-3-methyladenine glycosylase activity"/>
    <property type="evidence" value="ECO:0007669"/>
    <property type="project" value="TreeGrafter"/>
</dbReference>
<keyword evidence="9" id="KW-1185">Reference proteome</keyword>
<dbReference type="GO" id="GO:0005737">
    <property type="term" value="C:cytoplasm"/>
    <property type="evidence" value="ECO:0007669"/>
    <property type="project" value="TreeGrafter"/>
</dbReference>
<reference evidence="8 9" key="1">
    <citation type="submission" date="2014-08" db="EMBL/GenBank/DDBJ databases">
        <authorList>
            <person name="den Bakker H.C."/>
        </authorList>
    </citation>
    <scope>NUCLEOTIDE SEQUENCE [LARGE SCALE GENOMIC DNA]</scope>
    <source>
        <strain evidence="8 9">DSM 18334</strain>
    </source>
</reference>
<dbReference type="GO" id="GO:0043916">
    <property type="term" value="F:DNA-7-methylguanine glycosylase activity"/>
    <property type="evidence" value="ECO:0007669"/>
    <property type="project" value="TreeGrafter"/>
</dbReference>
<dbReference type="GO" id="GO:0006289">
    <property type="term" value="P:nucleotide-excision repair"/>
    <property type="evidence" value="ECO:0007669"/>
    <property type="project" value="InterPro"/>
</dbReference>
<evidence type="ECO:0000313" key="9">
    <source>
        <dbReference type="Proteomes" id="UP000029734"/>
    </source>
</evidence>
<dbReference type="InterPro" id="IPR037046">
    <property type="entry name" value="AlkA_N_sf"/>
</dbReference>
<dbReference type="GO" id="GO:0032993">
    <property type="term" value="C:protein-DNA complex"/>
    <property type="evidence" value="ECO:0007669"/>
    <property type="project" value="TreeGrafter"/>
</dbReference>
<evidence type="ECO:0000256" key="1">
    <source>
        <dbReference type="ARBA" id="ARBA00000086"/>
    </source>
</evidence>
<reference evidence="8 9" key="2">
    <citation type="submission" date="2014-10" db="EMBL/GenBank/DDBJ databases">
        <title>Comparative genomics of the Paenibacillus odorifer group.</title>
        <authorList>
            <person name="Tsai Y.-C."/>
            <person name="Martin N."/>
            <person name="Korlach J."/>
            <person name="Wiedmann M."/>
        </authorList>
    </citation>
    <scope>NUCLEOTIDE SEQUENCE [LARGE SCALE GENOMIC DNA]</scope>
    <source>
        <strain evidence="8 9">DSM 18334</strain>
    </source>
</reference>
<dbReference type="Pfam" id="PF07934">
    <property type="entry name" value="OGG_N"/>
    <property type="match status" value="1"/>
</dbReference>
<gene>
    <name evidence="8" type="ORF">PWYN_22785</name>
</gene>
<comment type="caution">
    <text evidence="8">The sequence shown here is derived from an EMBL/GenBank/DDBJ whole genome shotgun (WGS) entry which is preliminary data.</text>
</comment>
<dbReference type="PANTHER" id="PTHR43003">
    <property type="entry name" value="DNA-3-METHYLADENINE GLYCOSYLASE"/>
    <property type="match status" value="1"/>
</dbReference>
<accession>A0A098M7A6</accession>
<keyword evidence="4" id="KW-0227">DNA damage</keyword>
<dbReference type="EMBL" id="JQCR01000003">
    <property type="protein sequence ID" value="KGE17432.1"/>
    <property type="molecule type" value="Genomic_DNA"/>
</dbReference>
<dbReference type="GO" id="GO:0008534">
    <property type="term" value="F:oxidized purine nucleobase lesion DNA N-glycosylase activity"/>
    <property type="evidence" value="ECO:0007669"/>
    <property type="project" value="InterPro"/>
</dbReference>
<dbReference type="SUPFAM" id="SSF48150">
    <property type="entry name" value="DNA-glycosylase"/>
    <property type="match status" value="1"/>
</dbReference>
<dbReference type="InterPro" id="IPR012904">
    <property type="entry name" value="OGG_N"/>
</dbReference>
<evidence type="ECO:0000259" key="7">
    <source>
        <dbReference type="SMART" id="SM00478"/>
    </source>
</evidence>
<dbReference type="Gene3D" id="1.10.340.30">
    <property type="entry name" value="Hypothetical protein, domain 2"/>
    <property type="match status" value="1"/>
</dbReference>
<evidence type="ECO:0000256" key="2">
    <source>
        <dbReference type="ARBA" id="ARBA00010817"/>
    </source>
</evidence>
<organism evidence="8 9">
    <name type="scientific">Paenibacillus wynnii</name>
    <dbReference type="NCBI Taxonomy" id="268407"/>
    <lineage>
        <taxon>Bacteria</taxon>
        <taxon>Bacillati</taxon>
        <taxon>Bacillota</taxon>
        <taxon>Bacilli</taxon>
        <taxon>Bacillales</taxon>
        <taxon>Paenibacillaceae</taxon>
        <taxon>Paenibacillus</taxon>
    </lineage>
</organism>
<dbReference type="FunFam" id="1.10.340.30:FF:000004">
    <property type="entry name" value="DNA-3-methyladenine glycosylase II"/>
    <property type="match status" value="1"/>
</dbReference>
<dbReference type="Gene3D" id="1.10.1670.10">
    <property type="entry name" value="Helix-hairpin-Helix base-excision DNA repair enzymes (C-terminal)"/>
    <property type="match status" value="1"/>
</dbReference>
<protein>
    <recommendedName>
        <fullName evidence="3">DNA-3-methyladenine glycosylase II</fullName>
        <ecNumber evidence="3">3.2.2.21</ecNumber>
    </recommendedName>
</protein>
<name>A0A098M7A6_9BACL</name>
<dbReference type="GO" id="GO:0006307">
    <property type="term" value="P:DNA alkylation repair"/>
    <property type="evidence" value="ECO:0007669"/>
    <property type="project" value="TreeGrafter"/>
</dbReference>
<dbReference type="Pfam" id="PF00730">
    <property type="entry name" value="HhH-GPD"/>
    <property type="match status" value="1"/>
</dbReference>
<comment type="similarity">
    <text evidence="2">Belongs to the alkylbase DNA glycosidase AlkA family.</text>
</comment>
<dbReference type="GO" id="GO:0032131">
    <property type="term" value="F:alkylated DNA binding"/>
    <property type="evidence" value="ECO:0007669"/>
    <property type="project" value="TreeGrafter"/>
</dbReference>
<evidence type="ECO:0000256" key="5">
    <source>
        <dbReference type="ARBA" id="ARBA00022801"/>
    </source>
</evidence>
<dbReference type="InterPro" id="IPR003265">
    <property type="entry name" value="HhH-GPD_domain"/>
</dbReference>
<evidence type="ECO:0000256" key="6">
    <source>
        <dbReference type="ARBA" id="ARBA00023204"/>
    </source>
</evidence>
<feature type="domain" description="HhH-GPD" evidence="7">
    <location>
        <begin position="128"/>
        <end position="293"/>
    </location>
</feature>
<comment type="catalytic activity">
    <reaction evidence="1">
        <text>Hydrolysis of alkylated DNA, releasing 3-methyladenine, 3-methylguanine, 7-methylguanine and 7-methyladenine.</text>
        <dbReference type="EC" id="3.2.2.21"/>
    </reaction>
</comment>
<keyword evidence="5" id="KW-0378">Hydrolase</keyword>
<keyword evidence="6" id="KW-0234">DNA repair</keyword>
<dbReference type="Gene3D" id="3.30.310.20">
    <property type="entry name" value="DNA-3-methyladenine glycosylase AlkA, N-terminal domain"/>
    <property type="match status" value="1"/>
</dbReference>
<dbReference type="PANTHER" id="PTHR43003:SF12">
    <property type="entry name" value="DNA-3-METHYLADENINE GLYCOSYLASE"/>
    <property type="match status" value="1"/>
</dbReference>
<dbReference type="InterPro" id="IPR011257">
    <property type="entry name" value="DNA_glycosylase"/>
</dbReference>
<evidence type="ECO:0000313" key="8">
    <source>
        <dbReference type="EMBL" id="KGE17432.1"/>
    </source>
</evidence>
<dbReference type="InterPro" id="IPR023170">
    <property type="entry name" value="HhH_base_excis_C"/>
</dbReference>
<evidence type="ECO:0000256" key="3">
    <source>
        <dbReference type="ARBA" id="ARBA00012000"/>
    </source>
</evidence>
<evidence type="ECO:0000256" key="4">
    <source>
        <dbReference type="ARBA" id="ARBA00022763"/>
    </source>
</evidence>